<dbReference type="SFLD" id="SFLDG01129">
    <property type="entry name" value="C1.5:_HAD__Beta-PGM__Phosphata"/>
    <property type="match status" value="1"/>
</dbReference>
<dbReference type="Proteomes" id="UP000287547">
    <property type="component" value="Unassembled WGS sequence"/>
</dbReference>
<evidence type="ECO:0000313" key="2">
    <source>
        <dbReference type="Proteomes" id="UP000287547"/>
    </source>
</evidence>
<dbReference type="EMBL" id="QHKI01000098">
    <property type="protein sequence ID" value="RSM64185.1"/>
    <property type="molecule type" value="Genomic_DNA"/>
</dbReference>
<dbReference type="SUPFAM" id="SSF56784">
    <property type="entry name" value="HAD-like"/>
    <property type="match status" value="1"/>
</dbReference>
<dbReference type="Pfam" id="PF00702">
    <property type="entry name" value="Hydrolase"/>
    <property type="match status" value="1"/>
</dbReference>
<dbReference type="OrthoDB" id="9795007at2"/>
<dbReference type="InterPro" id="IPR023214">
    <property type="entry name" value="HAD_sf"/>
</dbReference>
<reference evidence="1 2" key="1">
    <citation type="submission" date="2018-05" db="EMBL/GenBank/DDBJ databases">
        <title>Evolution of GPA BGCs.</title>
        <authorList>
            <person name="Waglechner N."/>
            <person name="Wright G.D."/>
        </authorList>
    </citation>
    <scope>NUCLEOTIDE SEQUENCE [LARGE SCALE GENOMIC DNA]</scope>
    <source>
        <strain evidence="1 2">A82846</strain>
    </source>
</reference>
<proteinExistence type="predicted"/>
<gene>
    <name evidence="1" type="ORF">DMH04_51565</name>
</gene>
<evidence type="ECO:0000313" key="1">
    <source>
        <dbReference type="EMBL" id="RSM64185.1"/>
    </source>
</evidence>
<dbReference type="SFLD" id="SFLDS00003">
    <property type="entry name" value="Haloacid_Dehalogenase"/>
    <property type="match status" value="1"/>
</dbReference>
<name>A0A428Y9C0_KIBAR</name>
<dbReference type="NCBIfam" id="TIGR01549">
    <property type="entry name" value="HAD-SF-IA-v1"/>
    <property type="match status" value="1"/>
</dbReference>
<sequence length="235" mass="25113">MDMRRITTVLLDVGGVLLLPSSDVMRAAIGHSGIDTTDEQLRRAHYAATAATDANGGPDQFEVYRRTFAKACGVPAEFEDAVHDLLAGQFTGYTWERVAPYAKEGLELLLAKGFRVGIVSNSVGTIKEMLATAEICQVGGGPCAAVEMIIDSQIVGVRKPDPRIFHIALGEMGADAAETAYVGDTARADVDGARAAGLWPIHIDPYGDCPDPAGDHDHLDRFDRLCDLLTSRSGE</sequence>
<dbReference type="AlphaFoldDB" id="A0A428Y9C0"/>
<evidence type="ECO:0008006" key="3">
    <source>
        <dbReference type="Google" id="ProtNLM"/>
    </source>
</evidence>
<dbReference type="Gene3D" id="3.40.50.1000">
    <property type="entry name" value="HAD superfamily/HAD-like"/>
    <property type="match status" value="1"/>
</dbReference>
<dbReference type="PANTHER" id="PTHR46649">
    <property type="match status" value="1"/>
</dbReference>
<organism evidence="1 2">
    <name type="scientific">Kibdelosporangium aridum</name>
    <dbReference type="NCBI Taxonomy" id="2030"/>
    <lineage>
        <taxon>Bacteria</taxon>
        <taxon>Bacillati</taxon>
        <taxon>Actinomycetota</taxon>
        <taxon>Actinomycetes</taxon>
        <taxon>Pseudonocardiales</taxon>
        <taxon>Pseudonocardiaceae</taxon>
        <taxon>Kibdelosporangium</taxon>
    </lineage>
</organism>
<protein>
    <recommendedName>
        <fullName evidence="3">HAD family hydrolase</fullName>
    </recommendedName>
</protein>
<dbReference type="InterPro" id="IPR036412">
    <property type="entry name" value="HAD-like_sf"/>
</dbReference>
<accession>A0A428Y9C0</accession>
<dbReference type="PANTHER" id="PTHR46649:SF4">
    <property type="entry name" value="HALOACID DEHALOGENASE-LIKE HYDROLASE (HAD) SUPERFAMILY PROTEIN"/>
    <property type="match status" value="1"/>
</dbReference>
<dbReference type="InterPro" id="IPR006439">
    <property type="entry name" value="HAD-SF_hydro_IA"/>
</dbReference>
<comment type="caution">
    <text evidence="1">The sequence shown here is derived from an EMBL/GenBank/DDBJ whole genome shotgun (WGS) entry which is preliminary data.</text>
</comment>